<evidence type="ECO:0000313" key="3">
    <source>
        <dbReference type="EMBL" id="PWC06534.1"/>
    </source>
</evidence>
<reference evidence="4" key="1">
    <citation type="submission" date="2018-04" db="EMBL/GenBank/DDBJ databases">
        <authorList>
            <person name="Liu S."/>
            <person name="Wang Z."/>
            <person name="Li J."/>
        </authorList>
    </citation>
    <scope>NUCLEOTIDE SEQUENCE [LARGE SCALE GENOMIC DNA]</scope>
    <source>
        <strain evidence="4">622</strain>
    </source>
</reference>
<protein>
    <submittedName>
        <fullName evidence="3">Esterase</fullName>
    </submittedName>
</protein>
<dbReference type="PANTHER" id="PTHR48081:SF33">
    <property type="entry name" value="KYNURENINE FORMAMIDASE"/>
    <property type="match status" value="1"/>
</dbReference>
<gene>
    <name evidence="3" type="ORF">DF223_11540</name>
</gene>
<proteinExistence type="predicted"/>
<dbReference type="InterPro" id="IPR050300">
    <property type="entry name" value="GDXG_lipolytic_enzyme"/>
</dbReference>
<feature type="domain" description="BD-FAE-like" evidence="2">
    <location>
        <begin position="144"/>
        <end position="271"/>
    </location>
</feature>
<keyword evidence="1" id="KW-0378">Hydrolase</keyword>
<comment type="caution">
    <text evidence="3">The sequence shown here is derived from an EMBL/GenBank/DDBJ whole genome shotgun (WGS) entry which is preliminary data.</text>
</comment>
<keyword evidence="4" id="KW-1185">Reference proteome</keyword>
<evidence type="ECO:0000259" key="2">
    <source>
        <dbReference type="Pfam" id="PF20434"/>
    </source>
</evidence>
<dbReference type="AlphaFoldDB" id="A0A2U1TCC5"/>
<dbReference type="InterPro" id="IPR029058">
    <property type="entry name" value="AB_hydrolase_fold"/>
</dbReference>
<dbReference type="Proteomes" id="UP000244962">
    <property type="component" value="Unassembled WGS sequence"/>
</dbReference>
<dbReference type="GO" id="GO:0016787">
    <property type="term" value="F:hydrolase activity"/>
    <property type="evidence" value="ECO:0007669"/>
    <property type="project" value="UniProtKB-KW"/>
</dbReference>
<evidence type="ECO:0000256" key="1">
    <source>
        <dbReference type="ARBA" id="ARBA00022801"/>
    </source>
</evidence>
<accession>A0A2U1TCC5</accession>
<evidence type="ECO:0000313" key="4">
    <source>
        <dbReference type="Proteomes" id="UP000244962"/>
    </source>
</evidence>
<organism evidence="3 4">
    <name type="scientific">Mycetocola zhujimingii</name>
    <dbReference type="NCBI Taxonomy" id="2079792"/>
    <lineage>
        <taxon>Bacteria</taxon>
        <taxon>Bacillati</taxon>
        <taxon>Actinomycetota</taxon>
        <taxon>Actinomycetes</taxon>
        <taxon>Micrococcales</taxon>
        <taxon>Microbacteriaceae</taxon>
        <taxon>Mycetocola</taxon>
    </lineage>
</organism>
<dbReference type="Gene3D" id="3.40.50.1820">
    <property type="entry name" value="alpha/beta hydrolase"/>
    <property type="match status" value="1"/>
</dbReference>
<dbReference type="InterPro" id="IPR049492">
    <property type="entry name" value="BD-FAE-like_dom"/>
</dbReference>
<dbReference type="PANTHER" id="PTHR48081">
    <property type="entry name" value="AB HYDROLASE SUPERFAMILY PROTEIN C4A8.06C"/>
    <property type="match status" value="1"/>
</dbReference>
<dbReference type="Pfam" id="PF20434">
    <property type="entry name" value="BD-FAE"/>
    <property type="match status" value="1"/>
</dbReference>
<dbReference type="SUPFAM" id="SSF53474">
    <property type="entry name" value="alpha/beta-Hydrolases"/>
    <property type="match status" value="1"/>
</dbReference>
<sequence>MAWMVFFAAVPLRQPRILGEVSFRSGLVVSEQPFYPFYLLVGLTVLAGVEGELSTVVGQLSLAIVAAVSFGLAVIAVNSTAAPGVVDRALDAGLGEGWRAGGGNTGRRRLPLGRILFLPFATRRRDVRLIRNISYGDAGRQNLLDVYASTSGRTGSGVFIFLHGGGFRSGHKSFESRVLLNNLASEGWLCISANYRVGRSASFPDYLVDTKKVIVWARANAPAYGGDASMVAVGGSSAGAHLASMCALTPGHAEFQPGFEEADTTVSAAVCLYGWYGRASGGTGLSSPHDFLPPVAGTIVPPFFIAHGDHDTLVPVEAARDFVSRLREETDAPVVYAELPHAQHAFDLFHSIRSDAVARGIQSFLSNVRTRARR</sequence>
<dbReference type="EMBL" id="QEFB01000013">
    <property type="protein sequence ID" value="PWC06534.1"/>
    <property type="molecule type" value="Genomic_DNA"/>
</dbReference>
<name>A0A2U1TCC5_9MICO</name>